<evidence type="ECO:0000256" key="2">
    <source>
        <dbReference type="SAM" id="MobiDB-lite"/>
    </source>
</evidence>
<dbReference type="EMBL" id="CABVHU010000016">
    <property type="protein sequence ID" value="VVO33357.1"/>
    <property type="molecule type" value="Genomic_DNA"/>
</dbReference>
<organism evidence="4 5">
    <name type="scientific">Pseudomonas fluorescens</name>
    <dbReference type="NCBI Taxonomy" id="294"/>
    <lineage>
        <taxon>Bacteria</taxon>
        <taxon>Pseudomonadati</taxon>
        <taxon>Pseudomonadota</taxon>
        <taxon>Gammaproteobacteria</taxon>
        <taxon>Pseudomonadales</taxon>
        <taxon>Pseudomonadaceae</taxon>
        <taxon>Pseudomonas</taxon>
    </lineage>
</organism>
<feature type="region of interest" description="Disordered" evidence="2">
    <location>
        <begin position="232"/>
        <end position="287"/>
    </location>
</feature>
<dbReference type="NCBIfam" id="TIGR03696">
    <property type="entry name" value="Rhs_assc_core"/>
    <property type="match status" value="1"/>
</dbReference>
<dbReference type="Proteomes" id="UP000409037">
    <property type="component" value="Unassembled WGS sequence"/>
</dbReference>
<gene>
    <name evidence="4" type="ORF">PS833_05176</name>
</gene>
<proteinExistence type="predicted"/>
<dbReference type="OrthoDB" id="5905222at2"/>
<accession>A0A5E7F586</accession>
<evidence type="ECO:0000313" key="4">
    <source>
        <dbReference type="EMBL" id="VVO33357.1"/>
    </source>
</evidence>
<dbReference type="InterPro" id="IPR022385">
    <property type="entry name" value="Rhs_assc_core"/>
</dbReference>
<feature type="compositionally biased region" description="Polar residues" evidence="2">
    <location>
        <begin position="240"/>
        <end position="266"/>
    </location>
</feature>
<evidence type="ECO:0000256" key="1">
    <source>
        <dbReference type="ARBA" id="ARBA00022737"/>
    </source>
</evidence>
<dbReference type="AlphaFoldDB" id="A0A5E7F586"/>
<keyword evidence="1" id="KW-0677">Repeat</keyword>
<name>A0A5E7F586_PSEFL</name>
<dbReference type="RefSeq" id="WP_150800353.1">
    <property type="nucleotide sequence ID" value="NZ_CABVHU010000016.1"/>
</dbReference>
<evidence type="ECO:0000313" key="5">
    <source>
        <dbReference type="Proteomes" id="UP000409037"/>
    </source>
</evidence>
<protein>
    <recommendedName>
        <fullName evidence="3">Teneurin-like YD-shell domain-containing protein</fullName>
    </recommendedName>
</protein>
<sequence>MTARREIPLCHYRYDPLDQLISCATSAQANIQRFYLKDRLATEVQGAVQRSIMQHGDQLLAEHRCEGGTLETTMLATDQQRSVLTALDSTRPHRLAYTPYGHRIPENGLLSLLGFSGERPDPVTGCYLLGNGYRAFNPVLMRFNSPDNLSPFGDGGLNAYTYCAGDPVNRSDPSGHYFTSLRKWLQGAYIRYFGNSPTISSAVVNKSSDIIRVAAPPPAPFNAAASWSTQAHSLPPISGKRNSPNKARLYSSQVDAPSKLSPANKTARSHKASVSEKPQRGPWNYSKKGAKFSQLTTAEQNKFDEFQNAIHNDGKSYIEAAKLLGAVRLTKTKVAIKRNTYQIRLSDSERVIFSVHDKTVTILQVGGHV</sequence>
<dbReference type="Gene3D" id="2.180.10.10">
    <property type="entry name" value="RHS repeat-associated core"/>
    <property type="match status" value="1"/>
</dbReference>
<feature type="domain" description="Teneurin-like YD-shell" evidence="3">
    <location>
        <begin position="11"/>
        <end position="147"/>
    </location>
</feature>
<dbReference type="SUPFAM" id="SSF56399">
    <property type="entry name" value="ADP-ribosylation"/>
    <property type="match status" value="1"/>
</dbReference>
<dbReference type="Pfam" id="PF25023">
    <property type="entry name" value="TEN_YD-shell"/>
    <property type="match status" value="1"/>
</dbReference>
<dbReference type="InterPro" id="IPR056823">
    <property type="entry name" value="TEN-like_YD-shell"/>
</dbReference>
<evidence type="ECO:0000259" key="3">
    <source>
        <dbReference type="Pfam" id="PF25023"/>
    </source>
</evidence>
<reference evidence="4 5" key="1">
    <citation type="submission" date="2019-09" db="EMBL/GenBank/DDBJ databases">
        <authorList>
            <person name="Chandra G."/>
            <person name="Truman W A."/>
        </authorList>
    </citation>
    <scope>NUCLEOTIDE SEQUENCE [LARGE SCALE GENOMIC DNA]</scope>
    <source>
        <strain evidence="4">PS833</strain>
    </source>
</reference>